<evidence type="ECO:0000313" key="1">
    <source>
        <dbReference type="EMBL" id="UYV79245.1"/>
    </source>
</evidence>
<organism evidence="1 2">
    <name type="scientific">Cordylochernes scorpioides</name>
    <dbReference type="NCBI Taxonomy" id="51811"/>
    <lineage>
        <taxon>Eukaryota</taxon>
        <taxon>Metazoa</taxon>
        <taxon>Ecdysozoa</taxon>
        <taxon>Arthropoda</taxon>
        <taxon>Chelicerata</taxon>
        <taxon>Arachnida</taxon>
        <taxon>Pseudoscorpiones</taxon>
        <taxon>Cheliferoidea</taxon>
        <taxon>Chernetidae</taxon>
        <taxon>Cordylochernes</taxon>
    </lineage>
</organism>
<proteinExistence type="predicted"/>
<name>A0ABY6LIF2_9ARAC</name>
<dbReference type="Proteomes" id="UP001235939">
    <property type="component" value="Chromosome 17"/>
</dbReference>
<reference evidence="1 2" key="1">
    <citation type="submission" date="2022-01" db="EMBL/GenBank/DDBJ databases">
        <title>A chromosomal length assembly of Cordylochernes scorpioides.</title>
        <authorList>
            <person name="Zeh D."/>
            <person name="Zeh J."/>
        </authorList>
    </citation>
    <scope>NUCLEOTIDE SEQUENCE [LARGE SCALE GENOMIC DNA]</scope>
    <source>
        <strain evidence="1">IN4F17</strain>
        <tissue evidence="1">Whole Body</tissue>
    </source>
</reference>
<gene>
    <name evidence="1" type="ORF">LAZ67_17001723</name>
</gene>
<protein>
    <submittedName>
        <fullName evidence="1">Uncharacterized protein</fullName>
    </submittedName>
</protein>
<accession>A0ABY6LIF2</accession>
<keyword evidence="2" id="KW-1185">Reference proteome</keyword>
<evidence type="ECO:0000313" key="2">
    <source>
        <dbReference type="Proteomes" id="UP001235939"/>
    </source>
</evidence>
<dbReference type="EMBL" id="CP092879">
    <property type="protein sequence ID" value="UYV79245.1"/>
    <property type="molecule type" value="Genomic_DNA"/>
</dbReference>
<sequence>MFLFTNKSNFNCPYCNEKILGWLDSSVANAVRWRVLALYYCKDISQTFEDSKESRERTGESSERQRSQRFQGRAFVFKFLSREAGYVDQVLGVVTVEQTPSQVLHAVVAVWWCLVHGADQIGPCTLTTIPANKEPLDIQTWLFGVGLYPEAMKLTSVEKATIYKYHLCFEVGNASHHLNLPHSVGKNSRSPLVAESIPRGMSSLIQASNYINRGSVEGWSKPLVFDRYDPGSIPALGTFF</sequence>